<keyword evidence="6 13" id="KW-0812">Transmembrane</keyword>
<evidence type="ECO:0000256" key="8">
    <source>
        <dbReference type="ARBA" id="ARBA00022801"/>
    </source>
</evidence>
<keyword evidence="5 15" id="KW-0645">Protease</keyword>
<sequence length="282" mass="31083">MKQMARNNLRLVAGEYRPDWSQQARGGPVSPIFLALIAGSFASGIALYRGFGSDRAGVFIFVLCGWLVSLCLHEFMHAAAAYWGGDHTVANKGYLRLDPRFYGHPVLTFILPLFFLLIGGLPLPGGAVSIESHRLRGKWKDSLVSASGPAVNVAFSVILLIILNTWGPGWIYTTAVPDHAAFWSALTFLAYIQVASAILNLLPIPGLDGYGIIEPFLSYEWRRMAAQIAPYGILIVFALLYALGPDRNFIANWAHDILDGHVPVNGEYFGYHLFRFWDKLGG</sequence>
<evidence type="ECO:0000256" key="12">
    <source>
        <dbReference type="ARBA" id="ARBA00023136"/>
    </source>
</evidence>
<dbReference type="InterPro" id="IPR008915">
    <property type="entry name" value="Peptidase_M50"/>
</dbReference>
<keyword evidence="7" id="KW-0479">Metal-binding</keyword>
<evidence type="ECO:0000313" key="15">
    <source>
        <dbReference type="EMBL" id="GAA1955625.1"/>
    </source>
</evidence>
<evidence type="ECO:0000256" key="9">
    <source>
        <dbReference type="ARBA" id="ARBA00022833"/>
    </source>
</evidence>
<keyword evidence="16" id="KW-1185">Reference proteome</keyword>
<protein>
    <submittedName>
        <fullName evidence="15">Site-2 protease family protein</fullName>
    </submittedName>
</protein>
<evidence type="ECO:0000256" key="7">
    <source>
        <dbReference type="ARBA" id="ARBA00022723"/>
    </source>
</evidence>
<keyword evidence="11" id="KW-0482">Metalloprotease</keyword>
<evidence type="ECO:0000313" key="16">
    <source>
        <dbReference type="Proteomes" id="UP001499854"/>
    </source>
</evidence>
<name>A0ABN2QNF6_9ACTN</name>
<evidence type="ECO:0000256" key="11">
    <source>
        <dbReference type="ARBA" id="ARBA00023049"/>
    </source>
</evidence>
<dbReference type="GO" id="GO:0006508">
    <property type="term" value="P:proteolysis"/>
    <property type="evidence" value="ECO:0007669"/>
    <property type="project" value="UniProtKB-KW"/>
</dbReference>
<evidence type="ECO:0000256" key="4">
    <source>
        <dbReference type="ARBA" id="ARBA00022475"/>
    </source>
</evidence>
<organism evidence="15 16">
    <name type="scientific">Catenulispora subtropica</name>
    <dbReference type="NCBI Taxonomy" id="450798"/>
    <lineage>
        <taxon>Bacteria</taxon>
        <taxon>Bacillati</taxon>
        <taxon>Actinomycetota</taxon>
        <taxon>Actinomycetes</taxon>
        <taxon>Catenulisporales</taxon>
        <taxon>Catenulisporaceae</taxon>
        <taxon>Catenulispora</taxon>
    </lineage>
</organism>
<comment type="caution">
    <text evidence="15">The sequence shown here is derived from an EMBL/GenBank/DDBJ whole genome shotgun (WGS) entry which is preliminary data.</text>
</comment>
<evidence type="ECO:0000259" key="14">
    <source>
        <dbReference type="Pfam" id="PF02163"/>
    </source>
</evidence>
<keyword evidence="4" id="KW-1003">Cell membrane</keyword>
<dbReference type="CDD" id="cd06158">
    <property type="entry name" value="S2P-M50_like_1"/>
    <property type="match status" value="1"/>
</dbReference>
<comment type="subcellular location">
    <subcellularLocation>
        <location evidence="2">Cell membrane</location>
        <topology evidence="2">Multi-pass membrane protein</topology>
    </subcellularLocation>
</comment>
<dbReference type="EMBL" id="BAAAQM010000003">
    <property type="protein sequence ID" value="GAA1955625.1"/>
    <property type="molecule type" value="Genomic_DNA"/>
</dbReference>
<accession>A0ABN2QNF6</accession>
<dbReference type="GO" id="GO:0008233">
    <property type="term" value="F:peptidase activity"/>
    <property type="evidence" value="ECO:0007669"/>
    <property type="project" value="UniProtKB-KW"/>
</dbReference>
<evidence type="ECO:0000256" key="13">
    <source>
        <dbReference type="SAM" id="Phobius"/>
    </source>
</evidence>
<evidence type="ECO:0000256" key="10">
    <source>
        <dbReference type="ARBA" id="ARBA00022989"/>
    </source>
</evidence>
<feature type="transmembrane region" description="Helical" evidence="13">
    <location>
        <begin position="58"/>
        <end position="82"/>
    </location>
</feature>
<feature type="transmembrane region" description="Helical" evidence="13">
    <location>
        <begin position="182"/>
        <end position="203"/>
    </location>
</feature>
<evidence type="ECO:0000256" key="1">
    <source>
        <dbReference type="ARBA" id="ARBA00001947"/>
    </source>
</evidence>
<evidence type="ECO:0000256" key="6">
    <source>
        <dbReference type="ARBA" id="ARBA00022692"/>
    </source>
</evidence>
<comment type="cofactor">
    <cofactor evidence="1">
        <name>Zn(2+)</name>
        <dbReference type="ChEBI" id="CHEBI:29105"/>
    </cofactor>
</comment>
<evidence type="ECO:0000256" key="3">
    <source>
        <dbReference type="ARBA" id="ARBA00007931"/>
    </source>
</evidence>
<comment type="similarity">
    <text evidence="3">Belongs to the peptidase M50B family.</text>
</comment>
<feature type="transmembrane region" description="Helical" evidence="13">
    <location>
        <begin position="32"/>
        <end position="51"/>
    </location>
</feature>
<dbReference type="InterPro" id="IPR044537">
    <property type="entry name" value="Rip2-like"/>
</dbReference>
<evidence type="ECO:0000256" key="5">
    <source>
        <dbReference type="ARBA" id="ARBA00022670"/>
    </source>
</evidence>
<evidence type="ECO:0000256" key="2">
    <source>
        <dbReference type="ARBA" id="ARBA00004651"/>
    </source>
</evidence>
<dbReference type="Proteomes" id="UP001499854">
    <property type="component" value="Unassembled WGS sequence"/>
</dbReference>
<feature type="transmembrane region" description="Helical" evidence="13">
    <location>
        <begin position="143"/>
        <end position="162"/>
    </location>
</feature>
<gene>
    <name evidence="15" type="ORF">GCM10009838_09150</name>
</gene>
<dbReference type="PANTHER" id="PTHR35864:SF1">
    <property type="entry name" value="ZINC METALLOPROTEASE YWHC-RELATED"/>
    <property type="match status" value="1"/>
</dbReference>
<keyword evidence="9" id="KW-0862">Zinc</keyword>
<feature type="transmembrane region" description="Helical" evidence="13">
    <location>
        <begin position="102"/>
        <end position="123"/>
    </location>
</feature>
<keyword evidence="10 13" id="KW-1133">Transmembrane helix</keyword>
<keyword evidence="12 13" id="KW-0472">Membrane</keyword>
<reference evidence="15 16" key="1">
    <citation type="journal article" date="2019" name="Int. J. Syst. Evol. Microbiol.">
        <title>The Global Catalogue of Microorganisms (GCM) 10K type strain sequencing project: providing services to taxonomists for standard genome sequencing and annotation.</title>
        <authorList>
            <consortium name="The Broad Institute Genomics Platform"/>
            <consortium name="The Broad Institute Genome Sequencing Center for Infectious Disease"/>
            <person name="Wu L."/>
            <person name="Ma J."/>
        </authorList>
    </citation>
    <scope>NUCLEOTIDE SEQUENCE [LARGE SCALE GENOMIC DNA]</scope>
    <source>
        <strain evidence="15 16">JCM 16013</strain>
    </source>
</reference>
<dbReference type="Pfam" id="PF02163">
    <property type="entry name" value="Peptidase_M50"/>
    <property type="match status" value="1"/>
</dbReference>
<feature type="domain" description="Peptidase M50" evidence="14">
    <location>
        <begin position="65"/>
        <end position="241"/>
    </location>
</feature>
<dbReference type="InterPro" id="IPR052348">
    <property type="entry name" value="Metallopeptidase_M50B"/>
</dbReference>
<keyword evidence="8" id="KW-0378">Hydrolase</keyword>
<feature type="transmembrane region" description="Helical" evidence="13">
    <location>
        <begin position="224"/>
        <end position="243"/>
    </location>
</feature>
<proteinExistence type="inferred from homology"/>
<dbReference type="PANTHER" id="PTHR35864">
    <property type="entry name" value="ZINC METALLOPROTEASE MJ0611-RELATED"/>
    <property type="match status" value="1"/>
</dbReference>